<comment type="caution">
    <text evidence="2">The sequence shown here is derived from an EMBL/GenBank/DDBJ whole genome shotgun (WGS) entry which is preliminary data.</text>
</comment>
<dbReference type="InterPro" id="IPR054307">
    <property type="entry name" value="I-HmuI_NUMOD-like"/>
</dbReference>
<dbReference type="SMART" id="SM00497">
    <property type="entry name" value="IENR1"/>
    <property type="match status" value="1"/>
</dbReference>
<reference evidence="3" key="1">
    <citation type="submission" date="2014-03" db="EMBL/GenBank/DDBJ databases">
        <authorList>
            <person name="Urmite Genomes U."/>
        </authorList>
    </citation>
    <scope>NUCLEOTIDE SEQUENCE [LARGE SCALE GENOMIC DNA]</scope>
    <source>
        <strain evidence="3">HD-03</strain>
    </source>
</reference>
<dbReference type="InterPro" id="IPR036388">
    <property type="entry name" value="WH-like_DNA-bd_sf"/>
</dbReference>
<dbReference type="EMBL" id="CCDI010000001">
    <property type="protein sequence ID" value="CDQ22558.1"/>
    <property type="molecule type" value="Genomic_DNA"/>
</dbReference>
<dbReference type="Proteomes" id="UP000028868">
    <property type="component" value="Unassembled WGS sequence"/>
</dbReference>
<dbReference type="SUPFAM" id="SSF64496">
    <property type="entry name" value="DNA-binding domain of intron-encoded endonucleases"/>
    <property type="match status" value="1"/>
</dbReference>
<evidence type="ECO:0000313" key="3">
    <source>
        <dbReference type="Proteomes" id="UP000028868"/>
    </source>
</evidence>
<sequence length="227" mass="26633">MTRSKKVYKLFSNTDGKVALVYDFGKLNGRWFYSVKFLCSGYETKVESGNLQKGQFKDYGSPNVYRVGYSFKGAKKKYYKQYKTWSHMLERCYEPKTRYFKYYGGKGVVVCERWLRFSNFLEDIKELPNYEKYISSEKLREYSLDKDILGDGYIYSKESCMFANQKQQINVPGRVKPIYSISPSGEIMKHNSITQACEELGVHNANVYKVLNGSRKHTKGYRFERAN</sequence>
<evidence type="ECO:0000259" key="1">
    <source>
        <dbReference type="Pfam" id="PF22083"/>
    </source>
</evidence>
<reference evidence="2 3" key="2">
    <citation type="submission" date="2014-05" db="EMBL/GenBank/DDBJ databases">
        <title>Draft genome sequence of Halobacillus karajensis HK-03.</title>
        <authorList>
            <person name="Khelaifia S."/>
            <person name="Croce O."/>
            <person name="Lagier J.C."/>
            <person name="Raoult D."/>
        </authorList>
    </citation>
    <scope>NUCLEOTIDE SEQUENCE [LARGE SCALE GENOMIC DNA]</scope>
    <source>
        <strain evidence="2 3">HD-03</strain>
    </source>
</reference>
<organism evidence="2 3">
    <name type="scientific">Halobacillus karajensis</name>
    <dbReference type="NCBI Taxonomy" id="195088"/>
    <lineage>
        <taxon>Bacteria</taxon>
        <taxon>Bacillati</taxon>
        <taxon>Bacillota</taxon>
        <taxon>Bacilli</taxon>
        <taxon>Bacillales</taxon>
        <taxon>Bacillaceae</taxon>
        <taxon>Halobacillus</taxon>
    </lineage>
</organism>
<dbReference type="RefSeq" id="WP_051743998.1">
    <property type="nucleotide sequence ID" value="NZ_CCDI010000001.1"/>
</dbReference>
<protein>
    <recommendedName>
        <fullName evidence="1">DNA endonuclease I-HmuI-like NUMOD-like domain-containing protein</fullName>
    </recommendedName>
</protein>
<feature type="domain" description="DNA endonuclease I-HmuI-like NUMOD-like" evidence="1">
    <location>
        <begin position="179"/>
        <end position="224"/>
    </location>
</feature>
<dbReference type="InterPro" id="IPR003647">
    <property type="entry name" value="Intron_nuc_1_rpt"/>
</dbReference>
<name>A0A059NW84_9BACI</name>
<accession>A0A059NW84</accession>
<proteinExistence type="predicted"/>
<dbReference type="AlphaFoldDB" id="A0A059NW84"/>
<dbReference type="Gene3D" id="1.10.10.10">
    <property type="entry name" value="Winged helix-like DNA-binding domain superfamily/Winged helix DNA-binding domain"/>
    <property type="match status" value="1"/>
</dbReference>
<gene>
    <name evidence="2" type="ORF">BN983_00771</name>
</gene>
<dbReference type="Pfam" id="PF22083">
    <property type="entry name" value="I-HmuI_NUMOD-like"/>
    <property type="match status" value="1"/>
</dbReference>
<evidence type="ECO:0000313" key="2">
    <source>
        <dbReference type="EMBL" id="CDQ22558.1"/>
    </source>
</evidence>
<keyword evidence="3" id="KW-1185">Reference proteome</keyword>